<sequence length="64" mass="7573">MTEKEAINYVYKFLDSNNYTGERILLIAEKFKTTIDVQMLKPYGLFIVKNDGTVLDNYRVFEEE</sequence>
<evidence type="ECO:0000313" key="1">
    <source>
        <dbReference type="EMBL" id="QJB02777.1"/>
    </source>
</evidence>
<accession>A0A6M3X4K2</accession>
<evidence type="ECO:0000313" key="2">
    <source>
        <dbReference type="EMBL" id="QJH92654.1"/>
    </source>
</evidence>
<dbReference type="EMBL" id="MT143909">
    <property type="protein sequence ID" value="QJH92654.1"/>
    <property type="molecule type" value="Genomic_DNA"/>
</dbReference>
<dbReference type="AlphaFoldDB" id="A0A6M3X4K2"/>
<proteinExistence type="predicted"/>
<dbReference type="EMBL" id="MT143806">
    <property type="protein sequence ID" value="QJB02777.1"/>
    <property type="molecule type" value="Genomic_DNA"/>
</dbReference>
<gene>
    <name evidence="2" type="ORF">MM171A02658_0003</name>
    <name evidence="1" type="ORF">MM171B01072_0020</name>
</gene>
<reference evidence="2" key="1">
    <citation type="submission" date="2020-03" db="EMBL/GenBank/DDBJ databases">
        <title>The deep terrestrial virosphere.</title>
        <authorList>
            <person name="Holmfeldt K."/>
            <person name="Nilsson E."/>
            <person name="Simone D."/>
            <person name="Lopez-Fernandez M."/>
            <person name="Wu X."/>
            <person name="de Brujin I."/>
            <person name="Lundin D."/>
            <person name="Andersson A."/>
            <person name="Bertilsson S."/>
            <person name="Dopson M."/>
        </authorList>
    </citation>
    <scope>NUCLEOTIDE SEQUENCE</scope>
    <source>
        <strain evidence="2">MM171A02658</strain>
        <strain evidence="1">MM171B01072</strain>
    </source>
</reference>
<organism evidence="2">
    <name type="scientific">viral metagenome</name>
    <dbReference type="NCBI Taxonomy" id="1070528"/>
    <lineage>
        <taxon>unclassified sequences</taxon>
        <taxon>metagenomes</taxon>
        <taxon>organismal metagenomes</taxon>
    </lineage>
</organism>
<protein>
    <submittedName>
        <fullName evidence="2">Uncharacterized protein</fullName>
    </submittedName>
</protein>
<name>A0A6M3X4K2_9ZZZZ</name>